<dbReference type="GO" id="GO:0005829">
    <property type="term" value="C:cytosol"/>
    <property type="evidence" value="ECO:0007669"/>
    <property type="project" value="TreeGrafter"/>
</dbReference>
<organism evidence="7 8">
    <name type="scientific">Kriegella aquimaris</name>
    <dbReference type="NCBI Taxonomy" id="192904"/>
    <lineage>
        <taxon>Bacteria</taxon>
        <taxon>Pseudomonadati</taxon>
        <taxon>Bacteroidota</taxon>
        <taxon>Flavobacteriia</taxon>
        <taxon>Flavobacteriales</taxon>
        <taxon>Flavobacteriaceae</taxon>
        <taxon>Kriegella</taxon>
    </lineage>
</organism>
<comment type="subunit">
    <text evidence="2">Monomer.</text>
</comment>
<dbReference type="Proteomes" id="UP000199440">
    <property type="component" value="Unassembled WGS sequence"/>
</dbReference>
<proteinExistence type="predicted"/>
<accession>A0A1G9YPB3</accession>
<protein>
    <submittedName>
        <fullName evidence="7">Alpha-1,2-mannosidase, putative</fullName>
    </submittedName>
</protein>
<dbReference type="PANTHER" id="PTHR12143:SF39">
    <property type="entry name" value="SECRETED PROTEIN"/>
    <property type="match status" value="1"/>
</dbReference>
<dbReference type="Gene3D" id="3.30.2080.10">
    <property type="entry name" value="GH92 mannosidase domain"/>
    <property type="match status" value="1"/>
</dbReference>
<dbReference type="Pfam" id="PF17678">
    <property type="entry name" value="Glyco_hydro_92N"/>
    <property type="match status" value="1"/>
</dbReference>
<evidence type="ECO:0000256" key="1">
    <source>
        <dbReference type="ARBA" id="ARBA00001913"/>
    </source>
</evidence>
<dbReference type="AlphaFoldDB" id="A0A1G9YPB3"/>
<evidence type="ECO:0000256" key="3">
    <source>
        <dbReference type="ARBA" id="ARBA00022837"/>
    </source>
</evidence>
<keyword evidence="8" id="KW-1185">Reference proteome</keyword>
<dbReference type="Gene3D" id="2.60.120.260">
    <property type="entry name" value="Galactose-binding domain-like"/>
    <property type="match status" value="1"/>
</dbReference>
<evidence type="ECO:0000259" key="5">
    <source>
        <dbReference type="Pfam" id="PF17678"/>
    </source>
</evidence>
<dbReference type="InterPro" id="IPR050883">
    <property type="entry name" value="PNGase"/>
</dbReference>
<feature type="domain" description="DUF7402" evidence="6">
    <location>
        <begin position="29"/>
        <end position="163"/>
    </location>
</feature>
<dbReference type="Gene3D" id="2.70.98.10">
    <property type="match status" value="1"/>
</dbReference>
<dbReference type="GO" id="GO:0000224">
    <property type="term" value="F:peptide-N4-(N-acetyl-beta-glucosaminyl)asparagine amidase activity"/>
    <property type="evidence" value="ECO:0007669"/>
    <property type="project" value="TreeGrafter"/>
</dbReference>
<dbReference type="Gene3D" id="1.20.1610.10">
    <property type="entry name" value="alpha-1,2-mannosidases domains"/>
    <property type="match status" value="1"/>
</dbReference>
<name>A0A1G9YPB3_9FLAO</name>
<dbReference type="InterPro" id="IPR014718">
    <property type="entry name" value="GH-type_carb-bd"/>
</dbReference>
<dbReference type="Pfam" id="PF07971">
    <property type="entry name" value="Glyco_hydro_92"/>
    <property type="match status" value="1"/>
</dbReference>
<dbReference type="SUPFAM" id="SSF49785">
    <property type="entry name" value="Galactose-binding domain-like"/>
    <property type="match status" value="1"/>
</dbReference>
<dbReference type="InterPro" id="IPR012939">
    <property type="entry name" value="Glyco_hydro_92"/>
</dbReference>
<dbReference type="GO" id="GO:0006516">
    <property type="term" value="P:glycoprotein catabolic process"/>
    <property type="evidence" value="ECO:0007669"/>
    <property type="project" value="TreeGrafter"/>
</dbReference>
<evidence type="ECO:0000313" key="8">
    <source>
        <dbReference type="Proteomes" id="UP000199440"/>
    </source>
</evidence>
<evidence type="ECO:0000259" key="4">
    <source>
        <dbReference type="Pfam" id="PF07971"/>
    </source>
</evidence>
<dbReference type="EMBL" id="FNGV01000025">
    <property type="protein sequence ID" value="SDN11019.1"/>
    <property type="molecule type" value="Genomic_DNA"/>
</dbReference>
<dbReference type="GO" id="GO:0005975">
    <property type="term" value="P:carbohydrate metabolic process"/>
    <property type="evidence" value="ECO:0007669"/>
    <property type="project" value="InterPro"/>
</dbReference>
<dbReference type="InterPro" id="IPR008979">
    <property type="entry name" value="Galactose-bd-like_sf"/>
</dbReference>
<sequence>MSFLSHQKTVIITLLFAIILTKTQAGPENIAGTAKAKASTSLNSAFDIVNVNDGMARYTNIGEWASDSMMNFWGGVNYPWMQLDWDSLQTINKIVLFDRTTLDAHTAGGTLYFSDGTEISVTAIPNDGSPKTVSFPDKKVEWVKFVVTDGDGDHLGLSEIEVFPAPTDYDDYVSWVDPYIETTRGRYFYFVTGSRPFGMISAAPMTRNKNQMGGGYNYNTNEILGFPQVHGWMLSGLDLMPTAGEINPSLGEQKWKSSFSHEDEVVQPGYQKVFLEDYNIWVEQTTTDRVSFYRFKYTKDAVSNILVNLGGYIGTSTMTDAKVTKITDTEINGSVNTMGRLWGGPDNVTLFFVIQFDKPFEKLNGWVDQDKYEDITHLKGSSEKTPRRPEGWSYYDAPTSGLSAVYNVIEGSELQMKMSISYTSIANAKNNLTQECDHWNFDQVRKEAKEEWNDWLGKIEVKGGSEPQKIKFYTDLWHTLLGRHKIDDYSGDYPDYTEGDRKGSHTLNAKLKVRTLPKKDNGVPKFHMYNSDAFWLTQWNLNILWGLAWPEVLDEFSASMVQYANNGGLLPRGPNAGGYSYIMTGCPATPLIVSAYTKGILTKVDHEHAYSVMKKNHMPGGMLEADDHYIDKGYFAGNAGRTLEAAFQDWSLAQMAKGLKKKKDAAYFLKRSEGWKQLYNKHQSLIFPKDENGNWSHSDPLSGKGWIEANAWQATWSVSHDIQGLSALMSGNDKLCEKLNFAFEQAEPTDFVFAYGNGYVSYANQPGCSNAHVFNYAGKPWLSQYWVRKVNEQAYGGITPDKGYGGHDEDQGQMGGVSALMSMGLFSLRGTAALDPVYDITSPVFDEIIIKLDSEYYEGDKFIIRAYNNSDENKYIQKASLNGVTLNQFWFKHSDFSKGGFLELWLGPQPNKTWGTFKLPE</sequence>
<dbReference type="GO" id="GO:0030246">
    <property type="term" value="F:carbohydrate binding"/>
    <property type="evidence" value="ECO:0007669"/>
    <property type="project" value="InterPro"/>
</dbReference>
<dbReference type="InterPro" id="IPR041371">
    <property type="entry name" value="GH92_N"/>
</dbReference>
<reference evidence="7 8" key="1">
    <citation type="submission" date="2016-10" db="EMBL/GenBank/DDBJ databases">
        <authorList>
            <person name="de Groot N.N."/>
        </authorList>
    </citation>
    <scope>NUCLEOTIDE SEQUENCE [LARGE SCALE GENOMIC DNA]</scope>
    <source>
        <strain evidence="7 8">DSM 19886</strain>
    </source>
</reference>
<evidence type="ECO:0000256" key="2">
    <source>
        <dbReference type="ARBA" id="ARBA00011245"/>
    </source>
</evidence>
<dbReference type="Pfam" id="PF24135">
    <property type="entry name" value="DUF7402"/>
    <property type="match status" value="1"/>
</dbReference>
<evidence type="ECO:0000313" key="7">
    <source>
        <dbReference type="EMBL" id="SDN11019.1"/>
    </source>
</evidence>
<keyword evidence="3" id="KW-0106">Calcium</keyword>
<dbReference type="OrthoDB" id="9804511at2"/>
<comment type="cofactor">
    <cofactor evidence="1">
        <name>Ca(2+)</name>
        <dbReference type="ChEBI" id="CHEBI:29108"/>
    </cofactor>
</comment>
<feature type="domain" description="Glycosyl hydrolase family 92 N-terminal" evidence="5">
    <location>
        <begin position="175"/>
        <end position="421"/>
    </location>
</feature>
<dbReference type="NCBIfam" id="TIGR01180">
    <property type="entry name" value="aman2_put"/>
    <property type="match status" value="1"/>
</dbReference>
<dbReference type="Gene3D" id="1.20.1050.60">
    <property type="entry name" value="alpha-1,2-mannosidase"/>
    <property type="match status" value="1"/>
</dbReference>
<evidence type="ECO:0000259" key="6">
    <source>
        <dbReference type="Pfam" id="PF24135"/>
    </source>
</evidence>
<dbReference type="InterPro" id="IPR055826">
    <property type="entry name" value="DUF7402"/>
</dbReference>
<dbReference type="InterPro" id="IPR008928">
    <property type="entry name" value="6-hairpin_glycosidase_sf"/>
</dbReference>
<gene>
    <name evidence="7" type="ORF">SAMN04488514_1256</name>
</gene>
<dbReference type="RefSeq" id="WP_089895839.1">
    <property type="nucleotide sequence ID" value="NZ_FNGV01000025.1"/>
</dbReference>
<dbReference type="InterPro" id="IPR005887">
    <property type="entry name" value="GH92_a_mannosidase_put"/>
</dbReference>
<dbReference type="PANTHER" id="PTHR12143">
    <property type="entry name" value="PEPTIDE N-GLYCANASE PNGASE -RELATED"/>
    <property type="match status" value="1"/>
</dbReference>
<feature type="domain" description="Glycosyl hydrolase family 92" evidence="4">
    <location>
        <begin position="427"/>
        <end position="907"/>
    </location>
</feature>
<dbReference type="SUPFAM" id="SSF48208">
    <property type="entry name" value="Six-hairpin glycosidases"/>
    <property type="match status" value="1"/>
</dbReference>
<dbReference type="STRING" id="192904.SAMN04488514_1256"/>